<dbReference type="Gene3D" id="1.10.357.10">
    <property type="entry name" value="Tetracycline Repressor, domain 2"/>
    <property type="match status" value="1"/>
</dbReference>
<protein>
    <submittedName>
        <fullName evidence="5">TetR/AcrR family transcriptional regulator</fullName>
    </submittedName>
</protein>
<dbReference type="KEGG" id="mpaf:R5R33_01280"/>
<gene>
    <name evidence="5" type="ORF">R5R33_01280</name>
</gene>
<dbReference type="InterPro" id="IPR009057">
    <property type="entry name" value="Homeodomain-like_sf"/>
</dbReference>
<feature type="DNA-binding region" description="H-T-H motif" evidence="3">
    <location>
        <begin position="67"/>
        <end position="86"/>
    </location>
</feature>
<proteinExistence type="predicted"/>
<evidence type="ECO:0000259" key="4">
    <source>
        <dbReference type="PROSITE" id="PS50977"/>
    </source>
</evidence>
<sequence length="230" mass="25396">MNNSKQQQKGRVVRGMVGVGQLKSADEARLVRELVSSGSISDPSSPRGRLIGAAARLFQDKGFALTTVRDIAAEVGILSGSIFHHVKNKEELLCAIMLEVTRLAKARMTAAIEQQTHPRDRLLACITCELEAIHGLAVPGFPILVTEWRCLSAENQAKVLAEREQYESIWLQELGQRPPDCGVADPQLARRLLLGALSHTHSWFKPRGRGLTMKMLAEQALLTVWPNSHH</sequence>
<dbReference type="PANTHER" id="PTHR30055:SF183">
    <property type="entry name" value="NUCLEOID OCCLUSION FACTOR SLMA"/>
    <property type="match status" value="1"/>
</dbReference>
<organism evidence="5 6">
    <name type="scientific">Microbulbifer pacificus</name>
    <dbReference type="NCBI Taxonomy" id="407164"/>
    <lineage>
        <taxon>Bacteria</taxon>
        <taxon>Pseudomonadati</taxon>
        <taxon>Pseudomonadota</taxon>
        <taxon>Gammaproteobacteria</taxon>
        <taxon>Cellvibrionales</taxon>
        <taxon>Microbulbiferaceae</taxon>
        <taxon>Microbulbifer</taxon>
    </lineage>
</organism>
<evidence type="ECO:0000313" key="6">
    <source>
        <dbReference type="Proteomes" id="UP001302477"/>
    </source>
</evidence>
<dbReference type="PANTHER" id="PTHR30055">
    <property type="entry name" value="HTH-TYPE TRANSCRIPTIONAL REGULATOR RUTR"/>
    <property type="match status" value="1"/>
</dbReference>
<keyword evidence="6" id="KW-1185">Reference proteome</keyword>
<evidence type="ECO:0000256" key="2">
    <source>
        <dbReference type="ARBA" id="ARBA00023125"/>
    </source>
</evidence>
<dbReference type="RefSeq" id="WP_318954273.1">
    <property type="nucleotide sequence ID" value="NZ_CP137555.1"/>
</dbReference>
<evidence type="ECO:0000256" key="3">
    <source>
        <dbReference type="PROSITE-ProRule" id="PRU00335"/>
    </source>
</evidence>
<name>A0AAU0N2I1_9GAMM</name>
<evidence type="ECO:0000256" key="1">
    <source>
        <dbReference type="ARBA" id="ARBA00023054"/>
    </source>
</evidence>
<accession>A0AAU0N2I1</accession>
<keyword evidence="2 3" id="KW-0238">DNA-binding</keyword>
<evidence type="ECO:0000313" key="5">
    <source>
        <dbReference type="EMBL" id="WOX05809.1"/>
    </source>
</evidence>
<dbReference type="SUPFAM" id="SSF46689">
    <property type="entry name" value="Homeodomain-like"/>
    <property type="match status" value="1"/>
</dbReference>
<feature type="domain" description="HTH tetR-type" evidence="4">
    <location>
        <begin position="44"/>
        <end position="104"/>
    </location>
</feature>
<dbReference type="Pfam" id="PF00440">
    <property type="entry name" value="TetR_N"/>
    <property type="match status" value="1"/>
</dbReference>
<dbReference type="EMBL" id="CP137555">
    <property type="protein sequence ID" value="WOX05809.1"/>
    <property type="molecule type" value="Genomic_DNA"/>
</dbReference>
<dbReference type="GO" id="GO:0003700">
    <property type="term" value="F:DNA-binding transcription factor activity"/>
    <property type="evidence" value="ECO:0007669"/>
    <property type="project" value="TreeGrafter"/>
</dbReference>
<dbReference type="AlphaFoldDB" id="A0AAU0N2I1"/>
<dbReference type="Proteomes" id="UP001302477">
    <property type="component" value="Chromosome"/>
</dbReference>
<dbReference type="GO" id="GO:0000976">
    <property type="term" value="F:transcription cis-regulatory region binding"/>
    <property type="evidence" value="ECO:0007669"/>
    <property type="project" value="TreeGrafter"/>
</dbReference>
<dbReference type="InterPro" id="IPR050109">
    <property type="entry name" value="HTH-type_TetR-like_transc_reg"/>
</dbReference>
<dbReference type="InterPro" id="IPR001647">
    <property type="entry name" value="HTH_TetR"/>
</dbReference>
<reference evidence="5 6" key="1">
    <citation type="submission" date="2023-10" db="EMBL/GenBank/DDBJ databases">
        <title>Description of Microbulbifer bruguierae sp. nov., isolated from the sediments of mangrove plant Bruguiera sexangula and comparative genomic analyses of the genus Microbulbifer.</title>
        <authorList>
            <person name="Long M."/>
        </authorList>
    </citation>
    <scope>NUCLEOTIDE SEQUENCE [LARGE SCALE GENOMIC DNA]</scope>
    <source>
        <strain evidence="5 6">SPO729</strain>
    </source>
</reference>
<keyword evidence="1" id="KW-0175">Coiled coil</keyword>
<dbReference type="PROSITE" id="PS50977">
    <property type="entry name" value="HTH_TETR_2"/>
    <property type="match status" value="1"/>
</dbReference>
<dbReference type="PRINTS" id="PR00455">
    <property type="entry name" value="HTHTETR"/>
</dbReference>
<dbReference type="Pfam" id="PF17932">
    <property type="entry name" value="TetR_C_24"/>
    <property type="match status" value="1"/>
</dbReference>
<dbReference type="InterPro" id="IPR041490">
    <property type="entry name" value="KstR2_TetR_C"/>
</dbReference>